<sequence>MLVFFFERKVVPRRIMSSTIGLFAVVALLNSAVFVQSEPTWQSFRVTWGLNLFSSRIFAKLPQLESKARSEGFVKLAGECSGGKFVGHRLMKGLDTAAVIIYDDNGYVAGLQHGIPKNDVEKVNTTFSFERSSAYQLDKILGDEEVYFITTYFVDPSIICNGGRTKLQYEDQGVGTGLWIQNGTDPIRDSVQVPLYEKDMEGTKWYKGGCFRTMGVHYWYGAHANMSCTDFFPLTAIYNRGKLTNFAFASFGNYEFSRRFEHPSSTALTLFMPEPMPKCIDDEYERSGGVSSMHVFFSVRPWNTFC</sequence>
<dbReference type="Proteomes" id="UP001497382">
    <property type="component" value="Unassembled WGS sequence"/>
</dbReference>
<protein>
    <submittedName>
        <fullName evidence="1">Uncharacterized protein</fullName>
    </submittedName>
</protein>
<evidence type="ECO:0000313" key="2">
    <source>
        <dbReference type="Proteomes" id="UP001497382"/>
    </source>
</evidence>
<evidence type="ECO:0000313" key="1">
    <source>
        <dbReference type="EMBL" id="CAL1289426.1"/>
    </source>
</evidence>
<organism evidence="1 2">
    <name type="scientific">Larinioides sclopetarius</name>
    <dbReference type="NCBI Taxonomy" id="280406"/>
    <lineage>
        <taxon>Eukaryota</taxon>
        <taxon>Metazoa</taxon>
        <taxon>Ecdysozoa</taxon>
        <taxon>Arthropoda</taxon>
        <taxon>Chelicerata</taxon>
        <taxon>Arachnida</taxon>
        <taxon>Araneae</taxon>
        <taxon>Araneomorphae</taxon>
        <taxon>Entelegynae</taxon>
        <taxon>Araneoidea</taxon>
        <taxon>Araneidae</taxon>
        <taxon>Larinioides</taxon>
    </lineage>
</organism>
<reference evidence="1 2" key="1">
    <citation type="submission" date="2024-04" db="EMBL/GenBank/DDBJ databases">
        <authorList>
            <person name="Rising A."/>
            <person name="Reimegard J."/>
            <person name="Sonavane S."/>
            <person name="Akerstrom W."/>
            <person name="Nylinder S."/>
            <person name="Hedman E."/>
            <person name="Kallberg Y."/>
        </authorList>
    </citation>
    <scope>NUCLEOTIDE SEQUENCE [LARGE SCALE GENOMIC DNA]</scope>
</reference>
<dbReference type="EMBL" id="CAXIEN010000249">
    <property type="protein sequence ID" value="CAL1289426.1"/>
    <property type="molecule type" value="Genomic_DNA"/>
</dbReference>
<accession>A0AAV2AZH3</accession>
<proteinExistence type="predicted"/>
<comment type="caution">
    <text evidence="1">The sequence shown here is derived from an EMBL/GenBank/DDBJ whole genome shotgun (WGS) entry which is preliminary data.</text>
</comment>
<keyword evidence="2" id="KW-1185">Reference proteome</keyword>
<dbReference type="AlphaFoldDB" id="A0AAV2AZH3"/>
<gene>
    <name evidence="1" type="ORF">LARSCL_LOCUS15935</name>
</gene>
<name>A0AAV2AZH3_9ARAC</name>